<name>A0ABT2DRI5_9BACI</name>
<dbReference type="Pfam" id="PF01381">
    <property type="entry name" value="HTH_3"/>
    <property type="match status" value="1"/>
</dbReference>
<proteinExistence type="predicted"/>
<dbReference type="InterPro" id="IPR010982">
    <property type="entry name" value="Lambda_DNA-bd_dom_sf"/>
</dbReference>
<keyword evidence="3" id="KW-1185">Reference proteome</keyword>
<dbReference type="SUPFAM" id="SSF47413">
    <property type="entry name" value="lambda repressor-like DNA-binding domains"/>
    <property type="match status" value="1"/>
</dbReference>
<comment type="caution">
    <text evidence="2">The sequence shown here is derived from an EMBL/GenBank/DDBJ whole genome shotgun (WGS) entry which is preliminary data.</text>
</comment>
<dbReference type="Gene3D" id="1.10.260.40">
    <property type="entry name" value="lambda repressor-like DNA-binding domains"/>
    <property type="match status" value="1"/>
</dbReference>
<sequence length="120" mass="14028">MNQRIRELRTSLNLNQEVFGKRLGITKTAVSKMELNTYSITETMYKLICIEFNVNEEWLRSGKGDMFYQKSYEDELHESLGNLLVTGTEQTLNILKEISKLEDHESELILQLLKTINKNK</sequence>
<gene>
    <name evidence="2" type="ORF">NXZ79_15965</name>
</gene>
<reference evidence="2 3" key="1">
    <citation type="submission" date="2022-08" db="EMBL/GenBank/DDBJ databases">
        <title>Lysinibacillus sequencing.</title>
        <authorList>
            <person name="Dunlap C."/>
        </authorList>
    </citation>
    <scope>NUCLEOTIDE SEQUENCE [LARGE SCALE GENOMIC DNA]</scope>
    <source>
        <strain evidence="2 3">PB211</strain>
    </source>
</reference>
<organism evidence="2 3">
    <name type="scientific">Lysinibacillus pinottii</name>
    <dbReference type="NCBI Taxonomy" id="2973932"/>
    <lineage>
        <taxon>Bacteria</taxon>
        <taxon>Bacillati</taxon>
        <taxon>Bacillota</taxon>
        <taxon>Bacilli</taxon>
        <taxon>Bacillales</taxon>
        <taxon>Bacillaceae</taxon>
        <taxon>Lysinibacillus</taxon>
    </lineage>
</organism>
<feature type="domain" description="HTH cro/C1-type" evidence="1">
    <location>
        <begin position="5"/>
        <end position="59"/>
    </location>
</feature>
<accession>A0ABT2DRI5</accession>
<dbReference type="RefSeq" id="WP_036162189.1">
    <property type="nucleotide sequence ID" value="NZ_JANTOO010000014.1"/>
</dbReference>
<evidence type="ECO:0000313" key="3">
    <source>
        <dbReference type="Proteomes" id="UP001525021"/>
    </source>
</evidence>
<evidence type="ECO:0000259" key="1">
    <source>
        <dbReference type="PROSITE" id="PS50943"/>
    </source>
</evidence>
<dbReference type="InterPro" id="IPR001387">
    <property type="entry name" value="Cro/C1-type_HTH"/>
</dbReference>
<evidence type="ECO:0000313" key="2">
    <source>
        <dbReference type="EMBL" id="MCS1397528.1"/>
    </source>
</evidence>
<dbReference type="PROSITE" id="PS50943">
    <property type="entry name" value="HTH_CROC1"/>
    <property type="match status" value="1"/>
</dbReference>
<dbReference type="SMART" id="SM00530">
    <property type="entry name" value="HTH_XRE"/>
    <property type="match status" value="1"/>
</dbReference>
<dbReference type="Proteomes" id="UP001525021">
    <property type="component" value="Unassembled WGS sequence"/>
</dbReference>
<dbReference type="CDD" id="cd00093">
    <property type="entry name" value="HTH_XRE"/>
    <property type="match status" value="1"/>
</dbReference>
<protein>
    <submittedName>
        <fullName evidence="2">Helix-turn-helix domain-containing protein</fullName>
    </submittedName>
</protein>
<dbReference type="EMBL" id="JANTOO010000014">
    <property type="protein sequence ID" value="MCS1397528.1"/>
    <property type="molecule type" value="Genomic_DNA"/>
</dbReference>